<organism evidence="2 3">
    <name type="scientific">Coniosporium apollinis</name>
    <dbReference type="NCBI Taxonomy" id="61459"/>
    <lineage>
        <taxon>Eukaryota</taxon>
        <taxon>Fungi</taxon>
        <taxon>Dikarya</taxon>
        <taxon>Ascomycota</taxon>
        <taxon>Pezizomycotina</taxon>
        <taxon>Dothideomycetes</taxon>
        <taxon>Dothideomycetes incertae sedis</taxon>
        <taxon>Coniosporium</taxon>
    </lineage>
</organism>
<evidence type="ECO:0000313" key="2">
    <source>
        <dbReference type="EMBL" id="KAJ9665617.1"/>
    </source>
</evidence>
<proteinExistence type="predicted"/>
<feature type="compositionally biased region" description="Low complexity" evidence="1">
    <location>
        <begin position="237"/>
        <end position="252"/>
    </location>
</feature>
<feature type="compositionally biased region" description="Basic and acidic residues" evidence="1">
    <location>
        <begin position="194"/>
        <end position="234"/>
    </location>
</feature>
<reference evidence="2" key="1">
    <citation type="submission" date="2022-10" db="EMBL/GenBank/DDBJ databases">
        <title>Culturing micro-colonial fungi from biological soil crusts in the Mojave desert and describing Neophaeococcomyces mojavensis, and introducing the new genera and species Taxawa tesnikishii.</title>
        <authorList>
            <person name="Kurbessoian T."/>
            <person name="Stajich J.E."/>
        </authorList>
    </citation>
    <scope>NUCLEOTIDE SEQUENCE</scope>
    <source>
        <strain evidence="2">TK_1</strain>
    </source>
</reference>
<feature type="region of interest" description="Disordered" evidence="1">
    <location>
        <begin position="1"/>
        <end position="28"/>
    </location>
</feature>
<sequence length="296" mass="32464">MTNASTAEQTFSKRTNRTYRFPDPIPDTDPLAIETRIADALGEYPPDGPRPCFTALALKYNVPYQQLYARFHGRGTRSQRARPSGQLTTAQEKRPCEVLAGFVRAQGKGVTREVVEESVNAILKVANKGVLEGHGVGGEWARRWLYQHLEIAEKEEEGQLGQLGQLKLGEADMGGKKRLSDADEAEGQESQGRGSEKRCKLSDDSRMKSSKLDVADADRDLTLGDRDASREEPTARSITTSTSTSTSTSPSTADIEKAFSMGIGGLVGFAKTADLNVDDMSRLIGEQIMLVYQDMW</sequence>
<accession>A0ABQ9NZQ6</accession>
<protein>
    <recommendedName>
        <fullName evidence="4">HTH CENPB-type domain-containing protein</fullName>
    </recommendedName>
</protein>
<evidence type="ECO:0008006" key="4">
    <source>
        <dbReference type="Google" id="ProtNLM"/>
    </source>
</evidence>
<comment type="caution">
    <text evidence="2">The sequence shown here is derived from an EMBL/GenBank/DDBJ whole genome shotgun (WGS) entry which is preliminary data.</text>
</comment>
<feature type="region of interest" description="Disordered" evidence="1">
    <location>
        <begin position="174"/>
        <end position="252"/>
    </location>
</feature>
<dbReference type="EMBL" id="JAPDRL010000027">
    <property type="protein sequence ID" value="KAJ9665617.1"/>
    <property type="molecule type" value="Genomic_DNA"/>
</dbReference>
<dbReference type="Proteomes" id="UP001172684">
    <property type="component" value="Unassembled WGS sequence"/>
</dbReference>
<keyword evidence="3" id="KW-1185">Reference proteome</keyword>
<evidence type="ECO:0000313" key="3">
    <source>
        <dbReference type="Proteomes" id="UP001172684"/>
    </source>
</evidence>
<feature type="compositionally biased region" description="Polar residues" evidence="1">
    <location>
        <begin position="1"/>
        <end position="13"/>
    </location>
</feature>
<gene>
    <name evidence="2" type="ORF">H2201_004309</name>
</gene>
<evidence type="ECO:0000256" key="1">
    <source>
        <dbReference type="SAM" id="MobiDB-lite"/>
    </source>
</evidence>
<name>A0ABQ9NZQ6_9PEZI</name>